<keyword evidence="1" id="KW-0732">Signal</keyword>
<dbReference type="RefSeq" id="WP_188662276.1">
    <property type="nucleotide sequence ID" value="NZ_BMKC01000001.1"/>
</dbReference>
<keyword evidence="3" id="KW-1185">Reference proteome</keyword>
<name>A0ABQ1HFV1_9GAMM</name>
<reference evidence="3" key="1">
    <citation type="journal article" date="2019" name="Int. J. Syst. Evol. Microbiol.">
        <title>The Global Catalogue of Microorganisms (GCM) 10K type strain sequencing project: providing services to taxonomists for standard genome sequencing and annotation.</title>
        <authorList>
            <consortium name="The Broad Institute Genomics Platform"/>
            <consortium name="The Broad Institute Genome Sequencing Center for Infectious Disease"/>
            <person name="Wu L."/>
            <person name="Ma J."/>
        </authorList>
    </citation>
    <scope>NUCLEOTIDE SEQUENCE [LARGE SCALE GENOMIC DNA]</scope>
    <source>
        <strain evidence="3">CGMCC 1.15905</strain>
    </source>
</reference>
<proteinExistence type="predicted"/>
<dbReference type="Proteomes" id="UP000623419">
    <property type="component" value="Unassembled WGS sequence"/>
</dbReference>
<dbReference type="EMBL" id="BMKC01000001">
    <property type="protein sequence ID" value="GGA75734.1"/>
    <property type="molecule type" value="Genomic_DNA"/>
</dbReference>
<evidence type="ECO:0000313" key="3">
    <source>
        <dbReference type="Proteomes" id="UP000623419"/>
    </source>
</evidence>
<sequence>MPFRLALITLALLAAPALAADHDAVVKAQLESKGTPFTIDEDGDFQITVRVAGDRTQLVWVRSTVQATGQFKVREIWSPGYRAPTGDFTAAIANDLLERSNNLKLGAWVKQDDVAMLVIKVPADASADALDEAIDLAAAAADAVERQLLGSDEL</sequence>
<feature type="signal peptide" evidence="1">
    <location>
        <begin position="1"/>
        <end position="19"/>
    </location>
</feature>
<comment type="caution">
    <text evidence="2">The sequence shown here is derived from an EMBL/GenBank/DDBJ whole genome shotgun (WGS) entry which is preliminary data.</text>
</comment>
<evidence type="ECO:0000256" key="1">
    <source>
        <dbReference type="SAM" id="SignalP"/>
    </source>
</evidence>
<evidence type="ECO:0000313" key="2">
    <source>
        <dbReference type="EMBL" id="GGA75734.1"/>
    </source>
</evidence>
<organism evidence="2 3">
    <name type="scientific">Arenimonas soli</name>
    <dbReference type="NCBI Taxonomy" id="2269504"/>
    <lineage>
        <taxon>Bacteria</taxon>
        <taxon>Pseudomonadati</taxon>
        <taxon>Pseudomonadota</taxon>
        <taxon>Gammaproteobacteria</taxon>
        <taxon>Lysobacterales</taxon>
        <taxon>Lysobacteraceae</taxon>
        <taxon>Arenimonas</taxon>
    </lineage>
</organism>
<accession>A0ABQ1HFV1</accession>
<gene>
    <name evidence="2" type="ORF">GCM10011521_12370</name>
</gene>
<protein>
    <submittedName>
        <fullName evidence="2">Uncharacterized protein</fullName>
    </submittedName>
</protein>
<feature type="chain" id="PRO_5047437931" evidence="1">
    <location>
        <begin position="20"/>
        <end position="154"/>
    </location>
</feature>